<evidence type="ECO:0000313" key="2">
    <source>
        <dbReference type="EMBL" id="HJD31327.1"/>
    </source>
</evidence>
<evidence type="ECO:0000256" key="1">
    <source>
        <dbReference type="SAM" id="SignalP"/>
    </source>
</evidence>
<feature type="signal peptide" evidence="1">
    <location>
        <begin position="1"/>
        <end position="28"/>
    </location>
</feature>
<dbReference type="Proteomes" id="UP000823851">
    <property type="component" value="Unassembled WGS sequence"/>
</dbReference>
<reference evidence="2" key="1">
    <citation type="journal article" date="2021" name="PeerJ">
        <title>Extensive microbial diversity within the chicken gut microbiome revealed by metagenomics and culture.</title>
        <authorList>
            <person name="Gilroy R."/>
            <person name="Ravi A."/>
            <person name="Getino M."/>
            <person name="Pursley I."/>
            <person name="Horton D.L."/>
            <person name="Alikhan N.F."/>
            <person name="Baker D."/>
            <person name="Gharbi K."/>
            <person name="Hall N."/>
            <person name="Watson M."/>
            <person name="Adriaenssens E.M."/>
            <person name="Foster-Nyarko E."/>
            <person name="Jarju S."/>
            <person name="Secka A."/>
            <person name="Antonio M."/>
            <person name="Oren A."/>
            <person name="Chaudhuri R.R."/>
            <person name="La Ragione R."/>
            <person name="Hildebrand F."/>
            <person name="Pallen M.J."/>
        </authorList>
    </citation>
    <scope>NUCLEOTIDE SEQUENCE</scope>
    <source>
        <strain evidence="2">ChiHjej8B7-25341</strain>
    </source>
</reference>
<protein>
    <submittedName>
        <fullName evidence="2">Uncharacterized protein</fullName>
    </submittedName>
</protein>
<organism evidence="2 3">
    <name type="scientific">Candidatus Eisenbergiella stercorigallinarum</name>
    <dbReference type="NCBI Taxonomy" id="2838557"/>
    <lineage>
        <taxon>Bacteria</taxon>
        <taxon>Bacillati</taxon>
        <taxon>Bacillota</taxon>
        <taxon>Clostridia</taxon>
        <taxon>Lachnospirales</taxon>
        <taxon>Lachnospiraceae</taxon>
        <taxon>Eisenbergiella</taxon>
    </lineage>
</organism>
<name>A0A9D2R018_9FIRM</name>
<feature type="chain" id="PRO_5039041336" evidence="1">
    <location>
        <begin position="29"/>
        <end position="67"/>
    </location>
</feature>
<gene>
    <name evidence="2" type="ORF">H9912_05230</name>
</gene>
<reference evidence="2" key="2">
    <citation type="submission" date="2021-04" db="EMBL/GenBank/DDBJ databases">
        <authorList>
            <person name="Gilroy R."/>
        </authorList>
    </citation>
    <scope>NUCLEOTIDE SEQUENCE</scope>
    <source>
        <strain evidence="2">ChiHjej8B7-25341</strain>
    </source>
</reference>
<evidence type="ECO:0000313" key="3">
    <source>
        <dbReference type="Proteomes" id="UP000823851"/>
    </source>
</evidence>
<accession>A0A9D2R018</accession>
<comment type="caution">
    <text evidence="2">The sequence shown here is derived from an EMBL/GenBank/DDBJ whole genome shotgun (WGS) entry which is preliminary data.</text>
</comment>
<sequence>MKHGKKTQYSKKSIFLFAAVLSALLLSACGGAKEEAASSDNTLSTGVTGQDDRRYLVQAVLVSYGGR</sequence>
<proteinExistence type="predicted"/>
<dbReference type="AlphaFoldDB" id="A0A9D2R018"/>
<dbReference type="EMBL" id="DWUW01000148">
    <property type="protein sequence ID" value="HJD31327.1"/>
    <property type="molecule type" value="Genomic_DNA"/>
</dbReference>
<keyword evidence="1" id="KW-0732">Signal</keyword>
<dbReference type="PROSITE" id="PS51257">
    <property type="entry name" value="PROKAR_LIPOPROTEIN"/>
    <property type="match status" value="1"/>
</dbReference>